<dbReference type="PANTHER" id="PTHR34719:SF2">
    <property type="entry name" value="NICKEL-RESPONSIVE REGULATOR"/>
    <property type="match status" value="1"/>
</dbReference>
<keyword evidence="6 7" id="KW-0804">Transcription</keyword>
<keyword evidence="4 7" id="KW-0805">Transcription regulation</keyword>
<evidence type="ECO:0000313" key="11">
    <source>
        <dbReference type="Proteomes" id="UP001628193"/>
    </source>
</evidence>
<feature type="binding site" evidence="7">
    <location>
        <position position="94"/>
    </location>
    <ligand>
        <name>Ni(2+)</name>
        <dbReference type="ChEBI" id="CHEBI:49786"/>
    </ligand>
</feature>
<evidence type="ECO:0000259" key="8">
    <source>
        <dbReference type="Pfam" id="PF01402"/>
    </source>
</evidence>
<dbReference type="InterPro" id="IPR027271">
    <property type="entry name" value="Acetolactate_synth/TF_NikR_C"/>
</dbReference>
<proteinExistence type="inferred from homology"/>
<evidence type="ECO:0000256" key="6">
    <source>
        <dbReference type="ARBA" id="ARBA00023163"/>
    </source>
</evidence>
<dbReference type="PANTHER" id="PTHR34719">
    <property type="entry name" value="NICKEL-RESPONSIVE REGULATOR"/>
    <property type="match status" value="1"/>
</dbReference>
<dbReference type="Gene3D" id="1.10.1220.10">
    <property type="entry name" value="Met repressor-like"/>
    <property type="match status" value="1"/>
</dbReference>
<protein>
    <recommendedName>
        <fullName evidence="7">Putative nickel-responsive regulator</fullName>
    </recommendedName>
</protein>
<dbReference type="SUPFAM" id="SSF47598">
    <property type="entry name" value="Ribbon-helix-helix"/>
    <property type="match status" value="1"/>
</dbReference>
<dbReference type="InterPro" id="IPR014864">
    <property type="entry name" value="TF_NikR_Ni-bd_C"/>
</dbReference>
<name>A0ABQ0C5M1_9PROT</name>
<dbReference type="InterPro" id="IPR022988">
    <property type="entry name" value="Ni_resp_reg_NikR"/>
</dbReference>
<evidence type="ECO:0000256" key="5">
    <source>
        <dbReference type="ARBA" id="ARBA00023125"/>
    </source>
</evidence>
<feature type="binding site" evidence="7">
    <location>
        <position position="100"/>
    </location>
    <ligand>
        <name>Ni(2+)</name>
        <dbReference type="ChEBI" id="CHEBI:49786"/>
    </ligand>
</feature>
<feature type="binding site" evidence="7">
    <location>
        <position position="81"/>
    </location>
    <ligand>
        <name>Ni(2+)</name>
        <dbReference type="ChEBI" id="CHEBI:49786"/>
    </ligand>
</feature>
<keyword evidence="2 7" id="KW-0533">Nickel</keyword>
<keyword evidence="3 7" id="KW-0479">Metal-binding</keyword>
<feature type="domain" description="Transcription factor NikR nickel binding C-terminal" evidence="9">
    <location>
        <begin position="58"/>
        <end position="134"/>
    </location>
</feature>
<evidence type="ECO:0000256" key="7">
    <source>
        <dbReference type="HAMAP-Rule" id="MF_00476"/>
    </source>
</evidence>
<organism evidence="10 11">
    <name type="scientific">Candidatus Magnetaquiglobus chichijimensis</name>
    <dbReference type="NCBI Taxonomy" id="3141448"/>
    <lineage>
        <taxon>Bacteria</taxon>
        <taxon>Pseudomonadati</taxon>
        <taxon>Pseudomonadota</taxon>
        <taxon>Magnetococcia</taxon>
        <taxon>Magnetococcales</taxon>
        <taxon>Candidatus Magnetaquicoccaceae</taxon>
        <taxon>Candidatus Magnetaquiglobus</taxon>
    </lineage>
</organism>
<dbReference type="SUPFAM" id="SSF55021">
    <property type="entry name" value="ACT-like"/>
    <property type="match status" value="1"/>
</dbReference>
<gene>
    <name evidence="10" type="primary">nikR</name>
    <name evidence="10" type="ORF">SIID45300_00490</name>
</gene>
<dbReference type="Pfam" id="PF01402">
    <property type="entry name" value="RHH_1"/>
    <property type="match status" value="1"/>
</dbReference>
<dbReference type="InterPro" id="IPR010985">
    <property type="entry name" value="Ribbon_hlx_hlx"/>
</dbReference>
<accession>A0ABQ0C5M1</accession>
<dbReference type="EMBL" id="BAAFGK010000002">
    <property type="protein sequence ID" value="GAB0056185.1"/>
    <property type="molecule type" value="Genomic_DNA"/>
</dbReference>
<evidence type="ECO:0000256" key="3">
    <source>
        <dbReference type="ARBA" id="ARBA00022723"/>
    </source>
</evidence>
<dbReference type="NCBIfam" id="NF003381">
    <property type="entry name" value="PRK04460.1"/>
    <property type="match status" value="1"/>
</dbReference>
<dbReference type="Proteomes" id="UP001628193">
    <property type="component" value="Unassembled WGS sequence"/>
</dbReference>
<dbReference type="Gene3D" id="3.30.70.1150">
    <property type="entry name" value="ACT-like. Chain A, domain 2"/>
    <property type="match status" value="1"/>
</dbReference>
<evidence type="ECO:0000259" key="9">
    <source>
        <dbReference type="Pfam" id="PF08753"/>
    </source>
</evidence>
<dbReference type="NCBIfam" id="NF002815">
    <property type="entry name" value="PRK02967.1"/>
    <property type="match status" value="1"/>
</dbReference>
<dbReference type="InterPro" id="IPR050192">
    <property type="entry name" value="CopG/NikR_regulator"/>
</dbReference>
<feature type="binding site" evidence="7">
    <location>
        <position position="92"/>
    </location>
    <ligand>
        <name>Ni(2+)</name>
        <dbReference type="ChEBI" id="CHEBI:49786"/>
    </ligand>
</feature>
<comment type="cofactor">
    <cofactor evidence="7">
        <name>Ni(2+)</name>
        <dbReference type="ChEBI" id="CHEBI:49786"/>
    </cofactor>
    <text evidence="7">Binds 1 nickel ion per subunit.</text>
</comment>
<dbReference type="RefSeq" id="WP_420903902.1">
    <property type="nucleotide sequence ID" value="NZ_BAAFGK010000002.1"/>
</dbReference>
<keyword evidence="11" id="KW-1185">Reference proteome</keyword>
<dbReference type="HAMAP" id="MF_00476">
    <property type="entry name" value="NikR"/>
    <property type="match status" value="1"/>
</dbReference>
<dbReference type="InterPro" id="IPR013321">
    <property type="entry name" value="Arc_rbn_hlx_hlx"/>
</dbReference>
<feature type="domain" description="Ribbon-helix-helix protein CopG" evidence="8">
    <location>
        <begin position="6"/>
        <end position="46"/>
    </location>
</feature>
<dbReference type="InterPro" id="IPR045865">
    <property type="entry name" value="ACT-like_dom_sf"/>
</dbReference>
<keyword evidence="5 7" id="KW-0238">DNA-binding</keyword>
<dbReference type="CDD" id="cd22231">
    <property type="entry name" value="RHH_NikR_HicB-like"/>
    <property type="match status" value="1"/>
</dbReference>
<evidence type="ECO:0000256" key="4">
    <source>
        <dbReference type="ARBA" id="ARBA00023015"/>
    </source>
</evidence>
<evidence type="ECO:0000256" key="1">
    <source>
        <dbReference type="ARBA" id="ARBA00008478"/>
    </source>
</evidence>
<comment type="caution">
    <text evidence="10">The sequence shown here is derived from an EMBL/GenBank/DDBJ whole genome shotgun (WGS) entry which is preliminary data.</text>
</comment>
<evidence type="ECO:0000313" key="10">
    <source>
        <dbReference type="EMBL" id="GAB0056185.1"/>
    </source>
</evidence>
<comment type="similarity">
    <text evidence="1 7">Belongs to the transcriptional regulatory CopG/NikR family.</text>
</comment>
<dbReference type="InterPro" id="IPR002145">
    <property type="entry name" value="CopG"/>
</dbReference>
<reference evidence="10 11" key="1">
    <citation type="submission" date="2024-09" db="EMBL/GenBank/DDBJ databases">
        <title>Draft genome sequence of Candidatus Magnetaquicoccaceae bacterium FCR-1.</title>
        <authorList>
            <person name="Shimoshige H."/>
            <person name="Shimamura S."/>
            <person name="Taoka A."/>
            <person name="Kobayashi H."/>
            <person name="Maekawa T."/>
        </authorList>
    </citation>
    <scope>NUCLEOTIDE SEQUENCE [LARGE SCALE GENOMIC DNA]</scope>
    <source>
        <strain evidence="10 11">FCR-1</strain>
    </source>
</reference>
<dbReference type="Pfam" id="PF08753">
    <property type="entry name" value="NikR_C"/>
    <property type="match status" value="1"/>
</dbReference>
<sequence length="141" mass="16196">MSRNVERFTISLEPELARQFDALIQERGYRNRSEAIRDLLHRELAEARLSGPEESEGIGVLVYVYDHEARDLSRRLTRKQHDGHDLIQATLHVHLDHDRCLESVVLRGGIGRLERLSQSIIAEPGVRHGQLHLVPLRDDQA</sequence>
<evidence type="ECO:0000256" key="2">
    <source>
        <dbReference type="ARBA" id="ARBA00022596"/>
    </source>
</evidence>
<comment type="function">
    <text evidence="7">Transcriptional regulator.</text>
</comment>